<dbReference type="Proteomes" id="UP000295172">
    <property type="component" value="Unassembled WGS sequence"/>
</dbReference>
<feature type="transmembrane region" description="Helical" evidence="6">
    <location>
        <begin position="364"/>
        <end position="384"/>
    </location>
</feature>
<dbReference type="PANTHER" id="PTHR23513:SF11">
    <property type="entry name" value="STAPHYLOFERRIN A TRANSPORTER"/>
    <property type="match status" value="1"/>
</dbReference>
<protein>
    <submittedName>
        <fullName evidence="7">MFS transporter</fullName>
    </submittedName>
</protein>
<evidence type="ECO:0000256" key="4">
    <source>
        <dbReference type="ARBA" id="ARBA00022989"/>
    </source>
</evidence>
<feature type="transmembrane region" description="Helical" evidence="6">
    <location>
        <begin position="339"/>
        <end position="358"/>
    </location>
</feature>
<proteinExistence type="predicted"/>
<evidence type="ECO:0000313" key="8">
    <source>
        <dbReference type="Proteomes" id="UP000295172"/>
    </source>
</evidence>
<dbReference type="GO" id="GO:0005886">
    <property type="term" value="C:plasma membrane"/>
    <property type="evidence" value="ECO:0007669"/>
    <property type="project" value="UniProtKB-SubCell"/>
</dbReference>
<keyword evidence="4 6" id="KW-1133">Transmembrane helix</keyword>
<gene>
    <name evidence="7" type="ORF">E1218_25245</name>
</gene>
<dbReference type="InterPro" id="IPR011701">
    <property type="entry name" value="MFS"/>
</dbReference>
<feature type="transmembrane region" description="Helical" evidence="6">
    <location>
        <begin position="424"/>
        <end position="442"/>
    </location>
</feature>
<feature type="transmembrane region" description="Helical" evidence="6">
    <location>
        <begin position="103"/>
        <end position="125"/>
    </location>
</feature>
<evidence type="ECO:0000256" key="6">
    <source>
        <dbReference type="SAM" id="Phobius"/>
    </source>
</evidence>
<feature type="transmembrane region" description="Helical" evidence="6">
    <location>
        <begin position="307"/>
        <end position="327"/>
    </location>
</feature>
<dbReference type="SUPFAM" id="SSF103473">
    <property type="entry name" value="MFS general substrate transporter"/>
    <property type="match status" value="1"/>
</dbReference>
<comment type="caution">
    <text evidence="7">The sequence shown here is derived from an EMBL/GenBank/DDBJ whole genome shotgun (WGS) entry which is preliminary data.</text>
</comment>
<feature type="transmembrane region" description="Helical" evidence="6">
    <location>
        <begin position="145"/>
        <end position="171"/>
    </location>
</feature>
<dbReference type="Pfam" id="PF07690">
    <property type="entry name" value="MFS_1"/>
    <property type="match status" value="1"/>
</dbReference>
<dbReference type="GO" id="GO:0022857">
    <property type="term" value="F:transmembrane transporter activity"/>
    <property type="evidence" value="ECO:0007669"/>
    <property type="project" value="InterPro"/>
</dbReference>
<dbReference type="InterPro" id="IPR036259">
    <property type="entry name" value="MFS_trans_sf"/>
</dbReference>
<dbReference type="AlphaFoldDB" id="A0A4R4WNZ7"/>
<feature type="transmembrane region" description="Helical" evidence="6">
    <location>
        <begin position="396"/>
        <end position="418"/>
    </location>
</feature>
<feature type="transmembrane region" description="Helical" evidence="6">
    <location>
        <begin position="192"/>
        <end position="218"/>
    </location>
</feature>
<dbReference type="EMBL" id="SMKR01000126">
    <property type="protein sequence ID" value="TDD18824.1"/>
    <property type="molecule type" value="Genomic_DNA"/>
</dbReference>
<evidence type="ECO:0000256" key="1">
    <source>
        <dbReference type="ARBA" id="ARBA00004651"/>
    </source>
</evidence>
<organism evidence="7 8">
    <name type="scientific">Kribbella turkmenica</name>
    <dbReference type="NCBI Taxonomy" id="2530375"/>
    <lineage>
        <taxon>Bacteria</taxon>
        <taxon>Bacillati</taxon>
        <taxon>Actinomycetota</taxon>
        <taxon>Actinomycetes</taxon>
        <taxon>Propionibacteriales</taxon>
        <taxon>Kribbellaceae</taxon>
        <taxon>Kribbella</taxon>
    </lineage>
</organism>
<evidence type="ECO:0000256" key="2">
    <source>
        <dbReference type="ARBA" id="ARBA00022475"/>
    </source>
</evidence>
<dbReference type="Gene3D" id="1.20.1250.20">
    <property type="entry name" value="MFS general substrate transporter like domains"/>
    <property type="match status" value="1"/>
</dbReference>
<comment type="subcellular location">
    <subcellularLocation>
        <location evidence="1">Cell membrane</location>
        <topology evidence="1">Multi-pass membrane protein</topology>
    </subcellularLocation>
</comment>
<keyword evidence="5 6" id="KW-0472">Membrane</keyword>
<accession>A0A4R4WNZ7</accession>
<keyword evidence="3 6" id="KW-0812">Transmembrane</keyword>
<evidence type="ECO:0000256" key="5">
    <source>
        <dbReference type="ARBA" id="ARBA00023136"/>
    </source>
</evidence>
<reference evidence="7 8" key="1">
    <citation type="submission" date="2019-02" db="EMBL/GenBank/DDBJ databases">
        <title>Draft genome sequences of novel Actinobacteria.</title>
        <authorList>
            <person name="Sahin N."/>
            <person name="Ay H."/>
            <person name="Saygin H."/>
        </authorList>
    </citation>
    <scope>NUCLEOTIDE SEQUENCE [LARGE SCALE GENOMIC DNA]</scope>
    <source>
        <strain evidence="7 8">16K104</strain>
    </source>
</reference>
<evidence type="ECO:0000256" key="3">
    <source>
        <dbReference type="ARBA" id="ARBA00022692"/>
    </source>
</evidence>
<dbReference type="OrthoDB" id="180043at2"/>
<feature type="transmembrane region" description="Helical" evidence="6">
    <location>
        <begin position="281"/>
        <end position="301"/>
    </location>
</feature>
<dbReference type="PANTHER" id="PTHR23513">
    <property type="entry name" value="INTEGRAL MEMBRANE EFFLUX PROTEIN-RELATED"/>
    <property type="match status" value="1"/>
</dbReference>
<keyword evidence="2" id="KW-1003">Cell membrane</keyword>
<name>A0A4R4WNZ7_9ACTN</name>
<evidence type="ECO:0000313" key="7">
    <source>
        <dbReference type="EMBL" id="TDD18824.1"/>
    </source>
</evidence>
<dbReference type="CDD" id="cd06173">
    <property type="entry name" value="MFS_MefA_like"/>
    <property type="match status" value="1"/>
</dbReference>
<keyword evidence="8" id="KW-1185">Reference proteome</keyword>
<sequence>MFETMYSRSSFIRTHLLSTSKLAQVWQPLLSPRFHGSTAARHDSDLKARIRSVRTMANRPTIREVVAVAEFRALWIAHAQSRLGDQLARVAIAVLVFDRTESALLTAVTYALSFLPPLVSAPLLTGLADRFPRRTVMVVTELGRAALTAAMAIPGLPIVAVVLLLVAVVSLQPLYSAARNALLPDVLEGDRYVVGVGLASATDSVVQVLGFAAGGVLVSLTGSHLALGINAATFVVSATLVRTGVRHRDASAATRRSVGRSVSAGVRLIWSDHRLRSLLSLLYLYGFYLAPEGLAAPYAAQAGAGDAAVGLLMAADPVGAMIGSVLLSRWLPVRWRSRSMGPLAVASAVPLAMSALYPSVPGAVVLWVLVGVLSSYTMLVHATFVRLVPDDRRGQVIGLASAGLQAAQGLGVAAAGVLAEVTTAATSVGLMGAAGGLLAVLAGRSWIRAERPARAAGTDRSRSTHS</sequence>